<protein>
    <submittedName>
        <fullName evidence="4">Acetyltransferase (GNAT) family protein</fullName>
    </submittedName>
</protein>
<feature type="domain" description="N-acetyltransferase" evidence="3">
    <location>
        <begin position="172"/>
        <end position="313"/>
    </location>
</feature>
<name>A0A543PWK3_9MICO</name>
<dbReference type="GO" id="GO:0016747">
    <property type="term" value="F:acyltransferase activity, transferring groups other than amino-acyl groups"/>
    <property type="evidence" value="ECO:0007669"/>
    <property type="project" value="InterPro"/>
</dbReference>
<dbReference type="RefSeq" id="WP_141821397.1">
    <property type="nucleotide sequence ID" value="NZ_BAAAQC010000006.1"/>
</dbReference>
<proteinExistence type="predicted"/>
<comment type="caution">
    <text evidence="4">The sequence shown here is derived from an EMBL/GenBank/DDBJ whole genome shotgun (WGS) entry which is preliminary data.</text>
</comment>
<dbReference type="SUPFAM" id="SSF55729">
    <property type="entry name" value="Acyl-CoA N-acyltransferases (Nat)"/>
    <property type="match status" value="1"/>
</dbReference>
<evidence type="ECO:0000313" key="4">
    <source>
        <dbReference type="EMBL" id="TQN48467.1"/>
    </source>
</evidence>
<dbReference type="PANTHER" id="PTHR43877">
    <property type="entry name" value="AMINOALKYLPHOSPHONATE N-ACETYLTRANSFERASE-RELATED-RELATED"/>
    <property type="match status" value="1"/>
</dbReference>
<dbReference type="AlphaFoldDB" id="A0A543PWK3"/>
<reference evidence="4 5" key="1">
    <citation type="submission" date="2019-06" db="EMBL/GenBank/DDBJ databases">
        <title>Sequencing the genomes of 1000 actinobacteria strains.</title>
        <authorList>
            <person name="Klenk H.-P."/>
        </authorList>
    </citation>
    <scope>NUCLEOTIDE SEQUENCE [LARGE SCALE GENOMIC DNA]</scope>
    <source>
        <strain evidence="4 5">DSM 21776</strain>
    </source>
</reference>
<dbReference type="PROSITE" id="PS51186">
    <property type="entry name" value="GNAT"/>
    <property type="match status" value="1"/>
</dbReference>
<evidence type="ECO:0000313" key="5">
    <source>
        <dbReference type="Proteomes" id="UP000320085"/>
    </source>
</evidence>
<dbReference type="OrthoDB" id="3190820at2"/>
<accession>A0A543PWK3</accession>
<gene>
    <name evidence="4" type="ORF">FHX52_1601</name>
</gene>
<keyword evidence="1 4" id="KW-0808">Transferase</keyword>
<evidence type="ECO:0000259" key="3">
    <source>
        <dbReference type="PROSITE" id="PS51186"/>
    </source>
</evidence>
<dbReference type="CDD" id="cd04301">
    <property type="entry name" value="NAT_SF"/>
    <property type="match status" value="1"/>
</dbReference>
<keyword evidence="2" id="KW-0012">Acyltransferase</keyword>
<dbReference type="InterPro" id="IPR000182">
    <property type="entry name" value="GNAT_dom"/>
</dbReference>
<dbReference type="InterPro" id="IPR050832">
    <property type="entry name" value="Bact_Acetyltransf"/>
</dbReference>
<evidence type="ECO:0000256" key="1">
    <source>
        <dbReference type="ARBA" id="ARBA00022679"/>
    </source>
</evidence>
<organism evidence="4 5">
    <name type="scientific">Humibacillus xanthopallidus</name>
    <dbReference type="NCBI Taxonomy" id="412689"/>
    <lineage>
        <taxon>Bacteria</taxon>
        <taxon>Bacillati</taxon>
        <taxon>Actinomycetota</taxon>
        <taxon>Actinomycetes</taxon>
        <taxon>Micrococcales</taxon>
        <taxon>Intrasporangiaceae</taxon>
        <taxon>Humibacillus</taxon>
    </lineage>
</organism>
<evidence type="ECO:0000256" key="2">
    <source>
        <dbReference type="ARBA" id="ARBA00023315"/>
    </source>
</evidence>
<dbReference type="Gene3D" id="3.40.630.30">
    <property type="match status" value="1"/>
</dbReference>
<sequence length="313" mass="35241">MGSGPDLLARVHDRSYRGDDDFWLVRGLLLDTYPITPVDFNWEIRRWDGQRFYREHQDPDPDAAARIHLWEGDGGRLVGAVHEEDAGNAFLELHPDYRHIEEEMIVWAEEHLAVTTGDGAGRQLNVFAFDYDVVRRRILERRGFERLPGGAVTRRLRLGNRSVPTAQLPLGYNLRTTRPGVGDAQRIADLLNAAFDRTIHTAAEYQAFTSSSPSFRHDLDLVAEGPDGSFAAYAGVTYDSINRRGIFEPVCTDPRHQRRGLARALMLEGIRRVRALGAADVYVSTGDQNPAGELYDSVGFTESYSGASWRRAW</sequence>
<dbReference type="InterPro" id="IPR016181">
    <property type="entry name" value="Acyl_CoA_acyltransferase"/>
</dbReference>
<dbReference type="EMBL" id="VFQF01000001">
    <property type="protein sequence ID" value="TQN48467.1"/>
    <property type="molecule type" value="Genomic_DNA"/>
</dbReference>
<dbReference type="Pfam" id="PF00583">
    <property type="entry name" value="Acetyltransf_1"/>
    <property type="match status" value="1"/>
</dbReference>
<dbReference type="Proteomes" id="UP000320085">
    <property type="component" value="Unassembled WGS sequence"/>
</dbReference>